<protein>
    <submittedName>
        <fullName evidence="6">1-acyl-sn-glycerol-3-phosphate acyltransferase</fullName>
    </submittedName>
</protein>
<dbReference type="GO" id="GO:0005886">
    <property type="term" value="C:plasma membrane"/>
    <property type="evidence" value="ECO:0007669"/>
    <property type="project" value="TreeGrafter"/>
</dbReference>
<evidence type="ECO:0000256" key="3">
    <source>
        <dbReference type="SAM" id="MobiDB-lite"/>
    </source>
</evidence>
<feature type="region of interest" description="Disordered" evidence="3">
    <location>
        <begin position="259"/>
        <end position="292"/>
    </location>
</feature>
<sequence length="292" mass="31307">MGAVARRDLTYRTALTLGRAALRALDARVEVVGVDNIPTTGPVIIASTHVSYGDMLPIALAARGRGRLPRFMSRYDVWHARGIARPMTAMGHIPVDRAAPAAAYLQARRLLRAGETVATFPEAGISYSYTVRPLMRGTAALARETGAVVVPTALWGVQRIYSVGRPEGGVLGGKEPPPDLTRGRRIDLHFGQPLTVGPGEDLTEWTTKLGVRLTDMLEGLQTLEHHRPSPGEHAPWYPQHLGGHAPCRSEAEAWDNTPRHAVPATWGPPWLGWPRDGGASDGATDGLSPGGA</sequence>
<dbReference type="SMART" id="SM00563">
    <property type="entry name" value="PlsC"/>
    <property type="match status" value="1"/>
</dbReference>
<dbReference type="EMBL" id="CP038462">
    <property type="protein sequence ID" value="QCC78192.1"/>
    <property type="molecule type" value="Genomic_DNA"/>
</dbReference>
<evidence type="ECO:0000313" key="6">
    <source>
        <dbReference type="EMBL" id="QCC78192.1"/>
    </source>
</evidence>
<evidence type="ECO:0000256" key="2">
    <source>
        <dbReference type="ARBA" id="ARBA00023315"/>
    </source>
</evidence>
<dbReference type="GO" id="GO:0006654">
    <property type="term" value="P:phosphatidic acid biosynthetic process"/>
    <property type="evidence" value="ECO:0007669"/>
    <property type="project" value="TreeGrafter"/>
</dbReference>
<dbReference type="PANTHER" id="PTHR10434:SF55">
    <property type="entry name" value="POSSIBLE ACYLTRANSFERASE"/>
    <property type="match status" value="1"/>
</dbReference>
<evidence type="ECO:0000313" key="7">
    <source>
        <dbReference type="Proteomes" id="UP000297025"/>
    </source>
</evidence>
<dbReference type="Proteomes" id="UP000630594">
    <property type="component" value="Unassembled WGS sequence"/>
</dbReference>
<evidence type="ECO:0000313" key="8">
    <source>
        <dbReference type="Proteomes" id="UP000630594"/>
    </source>
</evidence>
<keyword evidence="1 6" id="KW-0808">Transferase</keyword>
<dbReference type="KEGG" id="ndp:E2C04_15140"/>
<accession>A0A4P7UD57</accession>
<evidence type="ECO:0000313" key="5">
    <source>
        <dbReference type="EMBL" id="GGD21120.1"/>
    </source>
</evidence>
<dbReference type="Proteomes" id="UP000297025">
    <property type="component" value="Chromosome"/>
</dbReference>
<reference evidence="8" key="3">
    <citation type="journal article" date="2019" name="Int. J. Syst. Evol. Microbiol.">
        <title>The Global Catalogue of Microorganisms (GCM) 10K type strain sequencing project: providing services to taxonomists for standard genome sequencing and annotation.</title>
        <authorList>
            <consortium name="The Broad Institute Genomics Platform"/>
            <consortium name="The Broad Institute Genome Sequencing Center for Infectious Disease"/>
            <person name="Wu L."/>
            <person name="Ma J."/>
        </authorList>
    </citation>
    <scope>NUCLEOTIDE SEQUENCE [LARGE SCALE GENOMIC DNA]</scope>
    <source>
        <strain evidence="8">CCM 7403</strain>
    </source>
</reference>
<dbReference type="GO" id="GO:0003841">
    <property type="term" value="F:1-acylglycerol-3-phosphate O-acyltransferase activity"/>
    <property type="evidence" value="ECO:0007669"/>
    <property type="project" value="TreeGrafter"/>
</dbReference>
<keyword evidence="8" id="KW-1185">Reference proteome</keyword>
<evidence type="ECO:0000259" key="4">
    <source>
        <dbReference type="SMART" id="SM00563"/>
    </source>
</evidence>
<dbReference type="Pfam" id="PF01553">
    <property type="entry name" value="Acyltransferase"/>
    <property type="match status" value="1"/>
</dbReference>
<dbReference type="AlphaFoldDB" id="A0A4P7UD57"/>
<dbReference type="CDD" id="cd07989">
    <property type="entry name" value="LPLAT_AGPAT-like"/>
    <property type="match status" value="1"/>
</dbReference>
<reference evidence="6 7" key="1">
    <citation type="journal article" date="2008" name="Int. J. Syst. Evol. Microbiol.">
        <title>Nocardioides daphniae sp. nov., isolated from Daphnia cucullata (Crustacea: Cladocera).</title>
        <authorList>
            <person name="Toth E.M."/>
            <person name="Keki Z."/>
            <person name="Homonnay Z.G."/>
            <person name="Borsodi A.K."/>
            <person name="Marialigeti K."/>
            <person name="Schumann P."/>
        </authorList>
    </citation>
    <scope>NUCLEOTIDE SEQUENCE [LARGE SCALE GENOMIC DNA]</scope>
    <source>
        <strain evidence="6 7">JCM 16608</strain>
    </source>
</reference>
<reference evidence="6" key="4">
    <citation type="submission" date="2019-03" db="EMBL/GenBank/DDBJ databases">
        <authorList>
            <person name="Huang Y."/>
        </authorList>
    </citation>
    <scope>NUCLEOTIDE SEQUENCE</scope>
    <source>
        <strain evidence="6">JCM 16608</strain>
    </source>
</reference>
<name>A0A4P7UD57_9ACTN</name>
<gene>
    <name evidence="6" type="ORF">E2C04_15140</name>
    <name evidence="5" type="ORF">GCM10007231_20320</name>
</gene>
<keyword evidence="2 6" id="KW-0012">Acyltransferase</keyword>
<dbReference type="PANTHER" id="PTHR10434">
    <property type="entry name" value="1-ACYL-SN-GLYCEROL-3-PHOSPHATE ACYLTRANSFERASE"/>
    <property type="match status" value="1"/>
</dbReference>
<proteinExistence type="predicted"/>
<evidence type="ECO:0000256" key="1">
    <source>
        <dbReference type="ARBA" id="ARBA00022679"/>
    </source>
</evidence>
<dbReference type="InterPro" id="IPR002123">
    <property type="entry name" value="Plipid/glycerol_acylTrfase"/>
</dbReference>
<dbReference type="EMBL" id="BMCK01000003">
    <property type="protein sequence ID" value="GGD21120.1"/>
    <property type="molecule type" value="Genomic_DNA"/>
</dbReference>
<reference evidence="5" key="2">
    <citation type="journal article" date="2014" name="Int. J. Syst. Evol. Microbiol.">
        <title>Complete genome of a new Firmicutes species belonging to the dominant human colonic microbiota ('Ruminococcus bicirculans') reveals two chromosomes and a selective capacity to utilize plant glucans.</title>
        <authorList>
            <consortium name="NISC Comparative Sequencing Program"/>
            <person name="Wegmann U."/>
            <person name="Louis P."/>
            <person name="Goesmann A."/>
            <person name="Henrissat B."/>
            <person name="Duncan S.H."/>
            <person name="Flint H.J."/>
        </authorList>
    </citation>
    <scope>NUCLEOTIDE SEQUENCE</scope>
    <source>
        <strain evidence="5">CCM 7403</strain>
    </source>
</reference>
<feature type="domain" description="Phospholipid/glycerol acyltransferase" evidence="4">
    <location>
        <begin position="43"/>
        <end position="157"/>
    </location>
</feature>
<reference evidence="5" key="5">
    <citation type="submission" date="2024-05" db="EMBL/GenBank/DDBJ databases">
        <authorList>
            <person name="Sun Q."/>
            <person name="Sedlacek I."/>
        </authorList>
    </citation>
    <scope>NUCLEOTIDE SEQUENCE</scope>
    <source>
        <strain evidence="5">CCM 7403</strain>
    </source>
</reference>
<organism evidence="6 7">
    <name type="scientific">Nocardioides daphniae</name>
    <dbReference type="NCBI Taxonomy" id="402297"/>
    <lineage>
        <taxon>Bacteria</taxon>
        <taxon>Bacillati</taxon>
        <taxon>Actinomycetota</taxon>
        <taxon>Actinomycetes</taxon>
        <taxon>Propionibacteriales</taxon>
        <taxon>Nocardioidaceae</taxon>
        <taxon>Nocardioides</taxon>
    </lineage>
</organism>
<dbReference type="SUPFAM" id="SSF69593">
    <property type="entry name" value="Glycerol-3-phosphate (1)-acyltransferase"/>
    <property type="match status" value="1"/>
</dbReference>